<dbReference type="EMBL" id="CP012333">
    <property type="protein sequence ID" value="AKV04674.1"/>
    <property type="molecule type" value="Genomic_DNA"/>
</dbReference>
<reference evidence="1 2" key="1">
    <citation type="submission" date="2015-08" db="EMBL/GenBank/DDBJ databases">
        <authorList>
            <person name="Babu N.S."/>
            <person name="Beckwith C.J."/>
            <person name="Beseler K.G."/>
            <person name="Brison A."/>
            <person name="Carone J.V."/>
            <person name="Caskin T.P."/>
            <person name="Diamond M."/>
            <person name="Durham M.E."/>
            <person name="Foxe J.M."/>
            <person name="Go M."/>
            <person name="Henderson B.A."/>
            <person name="Jones I.B."/>
            <person name="McGettigan J.A."/>
            <person name="Micheletti S.J."/>
            <person name="Nasrallah M.E."/>
            <person name="Ortiz D."/>
            <person name="Piller C.R."/>
            <person name="Privatt S.R."/>
            <person name="Schneider S.L."/>
            <person name="Sharp S."/>
            <person name="Smith T.C."/>
            <person name="Stanton J.D."/>
            <person name="Ullery H.E."/>
            <person name="Wilson R.J."/>
            <person name="Serrano M.G."/>
            <person name="Buck G."/>
            <person name="Lee V."/>
            <person name="Wang Y."/>
            <person name="Carvalho R."/>
            <person name="Voegtly L."/>
            <person name="Shi R."/>
            <person name="Duckworth R."/>
            <person name="Johnson A."/>
            <person name="Loviza R."/>
            <person name="Walstead R."/>
            <person name="Shah Z."/>
            <person name="Kiflezghi M."/>
            <person name="Wade K."/>
            <person name="Ball S.L."/>
            <person name="Bradley K.W."/>
            <person name="Asai D.J."/>
            <person name="Bowman C.A."/>
            <person name="Russell D.A."/>
            <person name="Pope W.H."/>
            <person name="Jacobs-Sera D."/>
            <person name="Hendrix R.W."/>
            <person name="Hatfull G.F."/>
        </authorList>
    </citation>
    <scope>NUCLEOTIDE SEQUENCE [LARGE SCALE GENOMIC DNA]</scope>
    <source>
        <strain evidence="1 2">DSM 27648</strain>
    </source>
</reference>
<gene>
    <name evidence="1" type="ORF">AKJ09_11337</name>
</gene>
<dbReference type="AlphaFoldDB" id="A0A0K1QFY3"/>
<keyword evidence="2" id="KW-1185">Reference proteome</keyword>
<dbReference type="InterPro" id="IPR008972">
    <property type="entry name" value="Cupredoxin"/>
</dbReference>
<dbReference type="Gene3D" id="2.60.40.420">
    <property type="entry name" value="Cupredoxins - blue copper proteins"/>
    <property type="match status" value="1"/>
</dbReference>
<organism evidence="1 2">
    <name type="scientific">Labilithrix luteola</name>
    <dbReference type="NCBI Taxonomy" id="1391654"/>
    <lineage>
        <taxon>Bacteria</taxon>
        <taxon>Pseudomonadati</taxon>
        <taxon>Myxococcota</taxon>
        <taxon>Polyangia</taxon>
        <taxon>Polyangiales</taxon>
        <taxon>Labilitrichaceae</taxon>
        <taxon>Labilithrix</taxon>
    </lineage>
</organism>
<name>A0A0K1QFY3_9BACT</name>
<evidence type="ECO:0008006" key="3">
    <source>
        <dbReference type="Google" id="ProtNLM"/>
    </source>
</evidence>
<dbReference type="SUPFAM" id="SSF49503">
    <property type="entry name" value="Cupredoxins"/>
    <property type="match status" value="1"/>
</dbReference>
<evidence type="ECO:0000313" key="1">
    <source>
        <dbReference type="EMBL" id="AKV04674.1"/>
    </source>
</evidence>
<sequence>MLSALALLSVGVRAGGPNVKGKITGQDKLVLDVYAESAKPESRRWAWREPSPSVAAQFRTLSGSPSRDLCIAATRSENSGPQEPIRMTVTGGRVFPTTIAVTPGTPLAFKNFDPFKHRLYIVGQATMKAEDLQPNAARTWSAPGPGKYEVRDELFPSIRTFIVVDPQVVQIAYPSRDGAFSFALPQGEYVLKAYFGGKQVGKPLPFNAKDRSTLELKDPFNVGVAEGADSK</sequence>
<dbReference type="STRING" id="1391654.AKJ09_11337"/>
<accession>A0A0K1QFY3</accession>
<dbReference type="KEGG" id="llu:AKJ09_11337"/>
<evidence type="ECO:0000313" key="2">
    <source>
        <dbReference type="Proteomes" id="UP000064967"/>
    </source>
</evidence>
<proteinExistence type="predicted"/>
<dbReference type="Proteomes" id="UP000064967">
    <property type="component" value="Chromosome"/>
</dbReference>
<protein>
    <recommendedName>
        <fullName evidence="3">Rhamnogalacturonan lyase domain-containing protein</fullName>
    </recommendedName>
</protein>